<dbReference type="Pfam" id="PF13817">
    <property type="entry name" value="DDE_Tnp_IS66_C"/>
    <property type="match status" value="1"/>
</dbReference>
<comment type="caution">
    <text evidence="6">The sequence shown here is derived from an EMBL/GenBank/DDBJ whole genome shotgun (WGS) entry which is preliminary data.</text>
</comment>
<keyword evidence="7" id="KW-1185">Reference proteome</keyword>
<organism evidence="6 7">
    <name type="scientific">Bradyrhizobium iriomotense</name>
    <dbReference type="NCBI Taxonomy" id="441950"/>
    <lineage>
        <taxon>Bacteria</taxon>
        <taxon>Pseudomonadati</taxon>
        <taxon>Pseudomonadota</taxon>
        <taxon>Alphaproteobacteria</taxon>
        <taxon>Hyphomicrobiales</taxon>
        <taxon>Nitrobacteraceae</taxon>
        <taxon>Bradyrhizobium</taxon>
    </lineage>
</organism>
<dbReference type="InterPro" id="IPR024463">
    <property type="entry name" value="Transposase_TnpC_homeodom"/>
</dbReference>
<feature type="domain" description="Transposase TnpC homeodomain" evidence="4">
    <location>
        <begin position="34"/>
        <end position="110"/>
    </location>
</feature>
<dbReference type="Pfam" id="PF03050">
    <property type="entry name" value="DDE_Tnp_IS66"/>
    <property type="match status" value="1"/>
</dbReference>
<accession>A0ABQ6BAJ8</accession>
<evidence type="ECO:0000313" key="7">
    <source>
        <dbReference type="Proteomes" id="UP001156905"/>
    </source>
</evidence>
<evidence type="ECO:0000313" key="6">
    <source>
        <dbReference type="EMBL" id="GLR89980.1"/>
    </source>
</evidence>
<feature type="domain" description="Transposase IS66 C-terminal" evidence="5">
    <location>
        <begin position="472"/>
        <end position="511"/>
    </location>
</feature>
<feature type="domain" description="Transposase IS66 zinc-finger binding" evidence="3">
    <location>
        <begin position="119"/>
        <end position="161"/>
    </location>
</feature>
<feature type="region of interest" description="Disordered" evidence="1">
    <location>
        <begin position="71"/>
        <end position="98"/>
    </location>
</feature>
<dbReference type="Proteomes" id="UP001156905">
    <property type="component" value="Unassembled WGS sequence"/>
</dbReference>
<dbReference type="PANTHER" id="PTHR33678">
    <property type="entry name" value="BLL1576 PROTEIN"/>
    <property type="match status" value="1"/>
</dbReference>
<feature type="domain" description="Transposase IS66 central" evidence="2">
    <location>
        <begin position="178"/>
        <end position="465"/>
    </location>
</feature>
<dbReference type="PANTHER" id="PTHR33678:SF1">
    <property type="entry name" value="BLL1576 PROTEIN"/>
    <property type="match status" value="1"/>
</dbReference>
<protein>
    <recommendedName>
        <fullName evidence="8">Transposase</fullName>
    </recommendedName>
</protein>
<dbReference type="InterPro" id="IPR024474">
    <property type="entry name" value="Znf_dom_IS66"/>
</dbReference>
<sequence>MYRLVMAIRPDALPTDPSALTEMVLALDAENEKLRVAMQTLKEMIFGKRSERLAVLVDEQLALELGDLETDATPPAAANDDAAATKRLDKPPRKKARRNIGALPKHLPRCEQVLEPEATACPCCQGQLHKIGEDVSEVLDIIPAILRVLRTIRPKYGCRSCTDGVVQAKVLPRLIESGMASTALVSHVVVSKFAWYLPLYRQVQILAGQGIQLDRATLAGWVRRTAWWLKSLYEVQLRTIQSAPRVFCDETPMPVLDPGRHRTRICQFWAHAMDDRPWGGPSPPAVAYVFAAGRGTEQIAGQLTDFSGILQVDGYAAYKALARDHGGEIQLAFCLAHARRKFVEVFKTTQSPFAREVIERLQAVYAIEAEIRGSSAEQRLAVRRARTAPLMEALKARLTTMVGQLFSQSKLAEAINYALNHWDGLTLFLRDGRVEVDSNTVERSMRPIAMGRRNSLFSGSDGGAESWAILSSIVNTAKLHELDPQIYLTDVLERIVSGRTKSHQFHELLVWNWKAARERIAQAAA</sequence>
<dbReference type="Pfam" id="PF13007">
    <property type="entry name" value="LZ_Tnp_IS66"/>
    <property type="match status" value="1"/>
</dbReference>
<dbReference type="InterPro" id="IPR039552">
    <property type="entry name" value="IS66_C"/>
</dbReference>
<evidence type="ECO:0000256" key="1">
    <source>
        <dbReference type="SAM" id="MobiDB-lite"/>
    </source>
</evidence>
<evidence type="ECO:0000259" key="3">
    <source>
        <dbReference type="Pfam" id="PF13005"/>
    </source>
</evidence>
<evidence type="ECO:0000259" key="4">
    <source>
        <dbReference type="Pfam" id="PF13007"/>
    </source>
</evidence>
<gene>
    <name evidence="6" type="ORF">GCM10007857_66940</name>
</gene>
<dbReference type="Pfam" id="PF13005">
    <property type="entry name" value="zf-IS66"/>
    <property type="match status" value="1"/>
</dbReference>
<feature type="compositionally biased region" description="Low complexity" evidence="1">
    <location>
        <begin position="71"/>
        <end position="82"/>
    </location>
</feature>
<dbReference type="InterPro" id="IPR004291">
    <property type="entry name" value="Transposase_IS66_central"/>
</dbReference>
<dbReference type="EMBL" id="BSOW01000030">
    <property type="protein sequence ID" value="GLR89980.1"/>
    <property type="molecule type" value="Genomic_DNA"/>
</dbReference>
<name>A0ABQ6BAJ8_9BRAD</name>
<dbReference type="NCBIfam" id="NF033517">
    <property type="entry name" value="transpos_IS66"/>
    <property type="match status" value="1"/>
</dbReference>
<evidence type="ECO:0000259" key="5">
    <source>
        <dbReference type="Pfam" id="PF13817"/>
    </source>
</evidence>
<evidence type="ECO:0008006" key="8">
    <source>
        <dbReference type="Google" id="ProtNLM"/>
    </source>
</evidence>
<dbReference type="InterPro" id="IPR052344">
    <property type="entry name" value="Transposase-related"/>
</dbReference>
<reference evidence="7" key="1">
    <citation type="journal article" date="2019" name="Int. J. Syst. Evol. Microbiol.">
        <title>The Global Catalogue of Microorganisms (GCM) 10K type strain sequencing project: providing services to taxonomists for standard genome sequencing and annotation.</title>
        <authorList>
            <consortium name="The Broad Institute Genomics Platform"/>
            <consortium name="The Broad Institute Genome Sequencing Center for Infectious Disease"/>
            <person name="Wu L."/>
            <person name="Ma J."/>
        </authorList>
    </citation>
    <scope>NUCLEOTIDE SEQUENCE [LARGE SCALE GENOMIC DNA]</scope>
    <source>
        <strain evidence="7">NBRC 102520</strain>
    </source>
</reference>
<evidence type="ECO:0000259" key="2">
    <source>
        <dbReference type="Pfam" id="PF03050"/>
    </source>
</evidence>
<proteinExistence type="predicted"/>